<keyword evidence="1" id="KW-0472">Membrane</keyword>
<sequence length="205" mass="21398">MASFSINPAPPAGATIPQIVVWGKEHQVLIEFGAWLQGIGSLLEVIFMLGLLKLADSTRTLAGMVTAFAATVIVGISFVEVSFYLSAIAGGVSGDMATLGVSLNLIKAIQHAYVIAPAPANLIAIGIVLISSRLTPRVFGYIAFVLGAVLAILGLIGTYIPMQDVIDMVLSVQEVWYLAIAITLIVTARRVAASVQPVPAIAVEA</sequence>
<feature type="transmembrane region" description="Helical" evidence="1">
    <location>
        <begin position="32"/>
        <end position="52"/>
    </location>
</feature>
<dbReference type="EMBL" id="BKZW01000005">
    <property type="protein sequence ID" value="GER92086.1"/>
    <property type="molecule type" value="Genomic_DNA"/>
</dbReference>
<feature type="transmembrane region" description="Helical" evidence="1">
    <location>
        <begin position="138"/>
        <end position="160"/>
    </location>
</feature>
<evidence type="ECO:0000256" key="1">
    <source>
        <dbReference type="SAM" id="Phobius"/>
    </source>
</evidence>
<comment type="caution">
    <text evidence="2">The sequence shown here is derived from an EMBL/GenBank/DDBJ whole genome shotgun (WGS) entry which is preliminary data.</text>
</comment>
<feature type="transmembrane region" description="Helical" evidence="1">
    <location>
        <begin position="64"/>
        <end position="92"/>
    </location>
</feature>
<organism evidence="2 3">
    <name type="scientific">Dictyobacter vulcani</name>
    <dbReference type="NCBI Taxonomy" id="2607529"/>
    <lineage>
        <taxon>Bacteria</taxon>
        <taxon>Bacillati</taxon>
        <taxon>Chloroflexota</taxon>
        <taxon>Ktedonobacteria</taxon>
        <taxon>Ktedonobacterales</taxon>
        <taxon>Dictyobacteraceae</taxon>
        <taxon>Dictyobacter</taxon>
    </lineage>
</organism>
<feature type="transmembrane region" description="Helical" evidence="1">
    <location>
        <begin position="112"/>
        <end position="131"/>
    </location>
</feature>
<name>A0A5J4L3P9_9CHLR</name>
<dbReference type="Proteomes" id="UP000326912">
    <property type="component" value="Unassembled WGS sequence"/>
</dbReference>
<proteinExistence type="predicted"/>
<reference evidence="2 3" key="1">
    <citation type="submission" date="2019-10" db="EMBL/GenBank/DDBJ databases">
        <title>Dictyobacter vulcani sp. nov., within the class Ktedonobacteria, isolated from soil of volcanic Mt. Zao.</title>
        <authorList>
            <person name="Zheng Y."/>
            <person name="Wang C.M."/>
            <person name="Sakai Y."/>
            <person name="Abe K."/>
            <person name="Yokota A."/>
            <person name="Yabe S."/>
        </authorList>
    </citation>
    <scope>NUCLEOTIDE SEQUENCE [LARGE SCALE GENOMIC DNA]</scope>
    <source>
        <strain evidence="2 3">W12</strain>
    </source>
</reference>
<evidence type="ECO:0000313" key="2">
    <source>
        <dbReference type="EMBL" id="GER92086.1"/>
    </source>
</evidence>
<keyword evidence="1" id="KW-1133">Transmembrane helix</keyword>
<accession>A0A5J4L3P9</accession>
<evidence type="ECO:0000313" key="3">
    <source>
        <dbReference type="Proteomes" id="UP000326912"/>
    </source>
</evidence>
<keyword evidence="3" id="KW-1185">Reference proteome</keyword>
<feature type="transmembrane region" description="Helical" evidence="1">
    <location>
        <begin position="175"/>
        <end position="192"/>
    </location>
</feature>
<gene>
    <name evidence="2" type="ORF">KDW_62480</name>
</gene>
<keyword evidence="1" id="KW-0812">Transmembrane</keyword>
<dbReference type="AlphaFoldDB" id="A0A5J4L3P9"/>
<protein>
    <submittedName>
        <fullName evidence="2">Uncharacterized protein</fullName>
    </submittedName>
</protein>